<evidence type="ECO:0000313" key="2">
    <source>
        <dbReference type="Proteomes" id="UP000481327"/>
    </source>
</evidence>
<protein>
    <recommendedName>
        <fullName evidence="3">Acetoacetate decarboxylase</fullName>
    </recommendedName>
</protein>
<organism evidence="1 2">
    <name type="scientific">Sandarakinorhabdus fusca</name>
    <dbReference type="NCBI Taxonomy" id="1439888"/>
    <lineage>
        <taxon>Bacteria</taxon>
        <taxon>Pseudomonadati</taxon>
        <taxon>Pseudomonadota</taxon>
        <taxon>Alphaproteobacteria</taxon>
        <taxon>Sphingomonadales</taxon>
        <taxon>Sphingosinicellaceae</taxon>
        <taxon>Sandarakinorhabdus</taxon>
    </lineage>
</organism>
<name>A0A7C9KJ28_9SPHN</name>
<comment type="caution">
    <text evidence="1">The sequence shown here is derived from an EMBL/GenBank/DDBJ whole genome shotgun (WGS) entry which is preliminary data.</text>
</comment>
<dbReference type="OrthoDB" id="7432089at2"/>
<keyword evidence="2" id="KW-1185">Reference proteome</keyword>
<proteinExistence type="predicted"/>
<evidence type="ECO:0000313" key="1">
    <source>
        <dbReference type="EMBL" id="MQT18020.1"/>
    </source>
</evidence>
<dbReference type="SUPFAM" id="SSF160104">
    <property type="entry name" value="Acetoacetate decarboxylase-like"/>
    <property type="match status" value="1"/>
</dbReference>
<evidence type="ECO:0008006" key="3">
    <source>
        <dbReference type="Google" id="ProtNLM"/>
    </source>
</evidence>
<reference evidence="1 2" key="1">
    <citation type="submission" date="2019-09" db="EMBL/GenBank/DDBJ databases">
        <title>Polymorphobacter sp. isolated from a lake in China.</title>
        <authorList>
            <person name="Liu Z."/>
        </authorList>
    </citation>
    <scope>NUCLEOTIDE SEQUENCE [LARGE SCALE GENOMIC DNA]</scope>
    <source>
        <strain evidence="1 2">D40P</strain>
    </source>
</reference>
<accession>A0A7C9KJ28</accession>
<dbReference type="AlphaFoldDB" id="A0A7C9KJ28"/>
<dbReference type="EMBL" id="WIOL01000004">
    <property type="protein sequence ID" value="MQT18020.1"/>
    <property type="molecule type" value="Genomic_DNA"/>
</dbReference>
<sequence length="344" mass="37266">MTYVESFDGQQNPPPYFFPKVSVNACVLKATQDNLQRWCNTFLNLGNGHRFKPLVPFVYVGISHYPKMFCAGHENMGYAIQDEYFVMVPLVHYRNFFNLWIPVGLTWGFPFIGVTNGTSAISGQTVIGFPKMVGSITRTTMSGGAFHGEVEMPGFPVFDSNTQQRQMPIIAMRTDAPLQQSAPTGPVSGAAPAATLSFPWSLLHAGTGITDIEDEILEFLDDLIPGLYSTTVLKQIRDAEDPTQACFQSLVSAQWQIDDPLSSIEFSGGEVDVFDNASVDIIATLGLADGTAIPPPSVISAPTPDAGGPLAPAVAAPRSERFKALAAFEMQVDIHFGDLRNLGL</sequence>
<dbReference type="Proteomes" id="UP000481327">
    <property type="component" value="Unassembled WGS sequence"/>
</dbReference>
<gene>
    <name evidence="1" type="ORF">F3168_12210</name>
</gene>
<dbReference type="RefSeq" id="WP_152578471.1">
    <property type="nucleotide sequence ID" value="NZ_JAATJI010000001.1"/>
</dbReference>
<dbReference type="Gene3D" id="2.40.400.10">
    <property type="entry name" value="Acetoacetate decarboxylase-like"/>
    <property type="match status" value="1"/>
</dbReference>
<dbReference type="InterPro" id="IPR023375">
    <property type="entry name" value="ADC_dom_sf"/>
</dbReference>